<protein>
    <submittedName>
        <fullName evidence="2">DEKNAAC102554</fullName>
    </submittedName>
</protein>
<evidence type="ECO:0000256" key="1">
    <source>
        <dbReference type="SAM" id="MobiDB-lite"/>
    </source>
</evidence>
<dbReference type="Proteomes" id="UP000290900">
    <property type="component" value="Unassembled WGS sequence"/>
</dbReference>
<gene>
    <name evidence="2" type="ORF">BRENAR_LOCUS2518</name>
</gene>
<keyword evidence="3" id="KW-1185">Reference proteome</keyword>
<accession>A0A448YLM5</accession>
<dbReference type="InParanoid" id="A0A448YLM5"/>
<dbReference type="EMBL" id="CAACVR010000012">
    <property type="protein sequence ID" value="VEU21786.1"/>
    <property type="molecule type" value="Genomic_DNA"/>
</dbReference>
<proteinExistence type="predicted"/>
<feature type="compositionally biased region" description="Polar residues" evidence="1">
    <location>
        <begin position="57"/>
        <end position="111"/>
    </location>
</feature>
<evidence type="ECO:0000313" key="2">
    <source>
        <dbReference type="EMBL" id="VEU21786.1"/>
    </source>
</evidence>
<dbReference type="OrthoDB" id="3993711at2759"/>
<feature type="region of interest" description="Disordered" evidence="1">
    <location>
        <begin position="33"/>
        <end position="131"/>
    </location>
</feature>
<feature type="compositionally biased region" description="Basic residues" evidence="1">
    <location>
        <begin position="113"/>
        <end position="124"/>
    </location>
</feature>
<name>A0A448YLM5_BRENA</name>
<sequence length="463" mass="52627">MKYTRILLSAAKSAPASPELTLEQLKSKLIKLSSPSPAVSKAPRHRGKPTSKDFFIPNSNRALEDNSTLRTSPINGTAPPTLSLNDTIPLTSPVNGSAALSSSVNHPTTANKKQIKRKKNRKRKESFSPINWNQGFNTSDVYKPKATTSYQAKSEFDAMIKDWITTNWINVDQVKMQQKPCHFLIHDRMVYQGLSVFDAVLTNMKVAFPTINFNSRDLRQRWDDEFSTMALLNNESSASVIGKKFRELVKTVFWPVFKAQNGPESSVFDQYIGDPRYEECVIGTIQKDVVVNEKMVNYLKNFENLNVNNNFTYVKDRELSLLPSLDYLQLLWDVASKKDAQVFRNFSVLKYSYVFGNKVNDFKNLDRIKSIMSGIPSAVNPYFIMLTNDKQTSLEYYRLLKLLKQADEGDSEKNGCVVFLNEAVDSRNSSFFPPDNIKVKSYVGETYNVIDHFGEVYDVLEGL</sequence>
<evidence type="ECO:0000313" key="3">
    <source>
        <dbReference type="Proteomes" id="UP000290900"/>
    </source>
</evidence>
<dbReference type="AlphaFoldDB" id="A0A448YLM5"/>
<organism evidence="2 3">
    <name type="scientific">Brettanomyces naardenensis</name>
    <name type="common">Yeast</name>
    <dbReference type="NCBI Taxonomy" id="13370"/>
    <lineage>
        <taxon>Eukaryota</taxon>
        <taxon>Fungi</taxon>
        <taxon>Dikarya</taxon>
        <taxon>Ascomycota</taxon>
        <taxon>Saccharomycotina</taxon>
        <taxon>Pichiomycetes</taxon>
        <taxon>Pichiales</taxon>
        <taxon>Pichiaceae</taxon>
        <taxon>Brettanomyces</taxon>
    </lineage>
</organism>
<reference evidence="2 3" key="1">
    <citation type="submission" date="2018-12" db="EMBL/GenBank/DDBJ databases">
        <authorList>
            <person name="Tiukova I."/>
            <person name="Dainat J."/>
        </authorList>
    </citation>
    <scope>NUCLEOTIDE SEQUENCE [LARGE SCALE GENOMIC DNA]</scope>
</reference>